<reference evidence="1 2" key="1">
    <citation type="journal article" date="2018" name="New Phytol.">
        <title>Phylogenomics of Endogonaceae and evolution of mycorrhizas within Mucoromycota.</title>
        <authorList>
            <person name="Chang Y."/>
            <person name="Desiro A."/>
            <person name="Na H."/>
            <person name="Sandor L."/>
            <person name="Lipzen A."/>
            <person name="Clum A."/>
            <person name="Barry K."/>
            <person name="Grigoriev I.V."/>
            <person name="Martin F.M."/>
            <person name="Stajich J.E."/>
            <person name="Smith M.E."/>
            <person name="Bonito G."/>
            <person name="Spatafora J.W."/>
        </authorList>
    </citation>
    <scope>NUCLEOTIDE SEQUENCE [LARGE SCALE GENOMIC DNA]</scope>
    <source>
        <strain evidence="1 2">AD002</strain>
    </source>
</reference>
<name>A0A433QU82_9FUNG</name>
<organism evidence="1 2">
    <name type="scientific">Jimgerdemannia flammicorona</name>
    <dbReference type="NCBI Taxonomy" id="994334"/>
    <lineage>
        <taxon>Eukaryota</taxon>
        <taxon>Fungi</taxon>
        <taxon>Fungi incertae sedis</taxon>
        <taxon>Mucoromycota</taxon>
        <taxon>Mucoromycotina</taxon>
        <taxon>Endogonomycetes</taxon>
        <taxon>Endogonales</taxon>
        <taxon>Endogonaceae</taxon>
        <taxon>Jimgerdemannia</taxon>
    </lineage>
</organism>
<dbReference type="EMBL" id="RBNJ01001278">
    <property type="protein sequence ID" value="RUS33349.1"/>
    <property type="molecule type" value="Genomic_DNA"/>
</dbReference>
<accession>A0A433QU82</accession>
<evidence type="ECO:0000313" key="2">
    <source>
        <dbReference type="Proteomes" id="UP000274822"/>
    </source>
</evidence>
<proteinExistence type="predicted"/>
<gene>
    <name evidence="1" type="ORF">BC938DRAFT_472064</name>
</gene>
<sequence length="183" mass="20959">MSDTSSSSLSDLPDGFKIVHDRKFHNSNKYILPNDEREVSRLDLQHYIMRLTKPGGWVELFELACTTERPPADITVWQGFMTVCAAKGIDHTEVWRLKSHLMAHNFNNVELDYISCPLGWSGRVGEMHVNNLHLAYLAMGPVVAPVLGIDQDEWSTIVQRRMDGFKERKSWQKAPYVYGKKPV</sequence>
<protein>
    <submittedName>
        <fullName evidence="1">Uncharacterized protein</fullName>
    </submittedName>
</protein>
<dbReference type="AlphaFoldDB" id="A0A433QU82"/>
<comment type="caution">
    <text evidence="1">The sequence shown here is derived from an EMBL/GenBank/DDBJ whole genome shotgun (WGS) entry which is preliminary data.</text>
</comment>
<keyword evidence="2" id="KW-1185">Reference proteome</keyword>
<evidence type="ECO:0000313" key="1">
    <source>
        <dbReference type="EMBL" id="RUS33349.1"/>
    </source>
</evidence>
<dbReference type="Proteomes" id="UP000274822">
    <property type="component" value="Unassembled WGS sequence"/>
</dbReference>